<evidence type="ECO:0000313" key="2">
    <source>
        <dbReference type="Ensembl" id="ENSACDP00005014488.1"/>
    </source>
</evidence>
<dbReference type="AlphaFoldDB" id="A0A8B9IK72"/>
<keyword evidence="3" id="KW-1185">Reference proteome</keyword>
<reference evidence="2" key="2">
    <citation type="submission" date="2025-09" db="UniProtKB">
        <authorList>
            <consortium name="Ensembl"/>
        </authorList>
    </citation>
    <scope>IDENTIFICATION</scope>
</reference>
<accession>A0A8B9IK72</accession>
<feature type="region of interest" description="Disordered" evidence="1">
    <location>
        <begin position="84"/>
        <end position="122"/>
    </location>
</feature>
<reference evidence="2" key="1">
    <citation type="submission" date="2025-08" db="UniProtKB">
        <authorList>
            <consortium name="Ensembl"/>
        </authorList>
    </citation>
    <scope>IDENTIFICATION</scope>
</reference>
<dbReference type="Proteomes" id="UP000694521">
    <property type="component" value="Unplaced"/>
</dbReference>
<evidence type="ECO:0000256" key="1">
    <source>
        <dbReference type="SAM" id="MobiDB-lite"/>
    </source>
</evidence>
<protein>
    <submittedName>
        <fullName evidence="2">Uncharacterized protein</fullName>
    </submittedName>
</protein>
<dbReference type="Ensembl" id="ENSACDT00005017418.1">
    <property type="protein sequence ID" value="ENSACDP00005014488.1"/>
    <property type="gene ID" value="ENSACDG00005010629.1"/>
</dbReference>
<evidence type="ECO:0000313" key="3">
    <source>
        <dbReference type="Proteomes" id="UP000694521"/>
    </source>
</evidence>
<name>A0A8B9IK72_ANSCY</name>
<proteinExistence type="predicted"/>
<sequence length="132" mass="13666">MTQYLFYKTLPHLKPRTGGEAGAEVRAGGPSPAPTVLSCFPLQPASCGVLGKKEGFRCLLATTSPGSSTLLHLWASQCHPEGSQHCPIGTDQEGTRHDGTRGTDPALHGNLSAPPPHAGGSWSSSLALVLVS</sequence>
<organism evidence="2 3">
    <name type="scientific">Anser cygnoides</name>
    <name type="common">Swan goose</name>
    <dbReference type="NCBI Taxonomy" id="8845"/>
    <lineage>
        <taxon>Eukaryota</taxon>
        <taxon>Metazoa</taxon>
        <taxon>Chordata</taxon>
        <taxon>Craniata</taxon>
        <taxon>Vertebrata</taxon>
        <taxon>Euteleostomi</taxon>
        <taxon>Archelosauria</taxon>
        <taxon>Archosauria</taxon>
        <taxon>Dinosauria</taxon>
        <taxon>Saurischia</taxon>
        <taxon>Theropoda</taxon>
        <taxon>Coelurosauria</taxon>
        <taxon>Aves</taxon>
        <taxon>Neognathae</taxon>
        <taxon>Galloanserae</taxon>
        <taxon>Anseriformes</taxon>
        <taxon>Anatidae</taxon>
        <taxon>Anserinae</taxon>
        <taxon>Anser</taxon>
    </lineage>
</organism>